<keyword evidence="2" id="KW-0418">Kinase</keyword>
<accession>A0A0F9WSF8</accession>
<organism evidence="2 3">
    <name type="scientific">Vairimorpha ceranae</name>
    <dbReference type="NCBI Taxonomy" id="40302"/>
    <lineage>
        <taxon>Eukaryota</taxon>
        <taxon>Fungi</taxon>
        <taxon>Fungi incertae sedis</taxon>
        <taxon>Microsporidia</taxon>
        <taxon>Nosematidae</taxon>
        <taxon>Vairimorpha</taxon>
    </lineage>
</organism>
<dbReference type="EMBL" id="JPQZ01000012">
    <property type="protein sequence ID" value="KKO75803.1"/>
    <property type="molecule type" value="Genomic_DNA"/>
</dbReference>
<dbReference type="InterPro" id="IPR003151">
    <property type="entry name" value="PIK-rel_kinase_FAT"/>
</dbReference>
<dbReference type="OrthoDB" id="5570127at2759"/>
<dbReference type="VEuPathDB" id="MicrosporidiaDB:G9O61_00g008890"/>
<dbReference type="GeneID" id="36318779"/>
<feature type="domain" description="PIK-related kinase FAT" evidence="1">
    <location>
        <begin position="2472"/>
        <end position="2689"/>
    </location>
</feature>
<keyword evidence="3" id="KW-1185">Reference proteome</keyword>
<dbReference type="VEuPathDB" id="MicrosporidiaDB:NCER_100665"/>
<reference evidence="2 3" key="1">
    <citation type="journal article" date="2015" name="Environ. Microbiol.">
        <title>Genome analyses suggest the presence of polyploidy and recent human-driven expansions in eight global populations of the honeybee pathogen Nosema ceranae.</title>
        <authorList>
            <person name="Pelin A."/>
            <person name="Selman M."/>
            <person name="Aris-Brosou S."/>
            <person name="Farinelli L."/>
            <person name="Corradi N."/>
        </authorList>
    </citation>
    <scope>NUCLEOTIDE SEQUENCE [LARGE SCALE GENOMIC DNA]</scope>
    <source>
        <strain evidence="2 3">PA08 1199</strain>
    </source>
</reference>
<evidence type="ECO:0000259" key="1">
    <source>
        <dbReference type="Pfam" id="PF02259"/>
    </source>
</evidence>
<sequence length="3393" mass="402331">MLKEIILSNDSCEDKCIKILDKLENGDFLDILLKPENFINDLLPFCIRVLKSYTSILEDDNSDLNNCRTLVLKILNRIQLDNVILDEIIELLNIALEKDNISNIILIIRFFGSNIRCINFNEQVLENHLSIILYLVNSLFNRLETFDIDIISNCLRCLTELFIYLFELNNNYSSASNRIDIIIFRCVNFYISYLDKRNVMELIGFNKDITILLISSITKLIKLIANTIIFISKNENFSILILELVKFAAFYCPIDAEGLKLELLRSFFKIILKSREVFISKIQEFFDLRFFYSPETHNVNIKGLIGLTDTLLAFNDNFFARTFYDLFYRTEEILYTSISSIKLYLETNKNILADSNLLNNVDVNFLFLNKDAESNICIRFHLEIVKEVLNCINKQMFCVFNSRIQRFEQVDLFYRAFVSVIKVINLIEKVKRDNNYNSLCKEIFIISGIFFRDLTSKMTEFFRLNLESLVLSVFKREDFFWLFGAALKLILDLEIEDDELYLIDDFFSVFFIPVEYLLNDLNNNFSRQIVLYACERICFFEIVKKMCSETINQYFGFRKYIELLKDLLTCDFIDVNWKNYRNFLTTDDEKLLEMRSKRLNNNCNYYNLYFTIIMNRFCINPFGVSHNEFSSLMECLDILVKSDETGLHEILLLCFESFNNIKEYENNLQMHFFKNFKNYAERFNFLYQKHKNVLYLNLVFSIPIQLNIIIDDWEVLIQPIIDCLKSNNNIGIKALGYLHYLIDNSKQDFFKNKNNSMFIEMFKEIRLALTNPKFGTHAAQIFGRLKSFHKVYLYNDILFEDRSFLKNQMYAKTMSNSYLRYDTDKTNFDTGSLLLSVNDLYIRILSYFRGDYTYSGSTRILNNNHLVSFKLFKGKELNNDRQTEAAFELLAGILYSILGFADFAKHKISDRMLTWWGELHKTSKFILEDLPETNDDLFLSDINNSSYFHQLKKSQYIYDAIQALYACENTIVETKALTLLKCISEVVINYWVSRRLKFATDQLRIYFNHLTLCKAYLEGFEFSENNMPTIMLHDILTRSIKMAGSIENFLKLGILQFFYKQLSNLCNSSNVRKIKAGCYGICGLLVWDELPFFWIQKELFSIISNILLYIQHSDGIFENIVATISFLWDILVLMDIDNCAKILSTAFINCLLSKNYHERGFSKKCLALFKRKFDYKNVFATHYETVVSFLKDNSIRNDSQSLFIRIDVFIFIIKIFPRFLSKTEIKAFVKFYFYYLKKLGFLVIPPNPFFETDVKKIYADKVLRSQATILNSPDFIFEIYYQNERNKNYNRYLKYEILFLYLAYCSNKNNAKLAFDVIFYTLPSGYIFPFKRFEKINFNLIEDILKIKYEECISELLTVNTIKKMICIFLLLNNFTDERLVAFIQKIFLEFRNHIELSLIADSENNSILVKTFELSLMYPHQELLYDKIILMIYTLLYDFSKSYVAKIEDRMLNYLEKYFNYTYPFIILNITNLSILELAKKLFCRSHSFKNFVCNLGVSSKRLGLTNCNSIEEDEIYTIIKTLDFKNNDDLFKGINLLNFLRLIKYSVTESQIQLALLIHAELKKKNKTSSDLTEYFYYSINYFSADDFEVLFKIDPMFRIYNSIKVKTFTHLKNKSIMACLLKSISRSEVENYDKLIDYFGEHSWMLIELFVQEGVNSPSMIEYCKNNISNLNIRSYILFYLSTYEPLPKYFDLLLNLSFEERKYTLQSLIKIVEKFNQFEKEILDYLKKDSNYLANVFILYPLLVQKPELLTLKICQELLLVMRRFFHTNTKFYYTLGASLFKTICDFYIKNSYNIFENETLVDCYTFIFIVYLDCAKTKSLVRKFLSDVIGEYDFTINFSILNLANADSKKLFLFLDSEITKEHSNSNKNRKYLRNFVDICFIAKKDDLPNLILTRKMFELLDDYKLDENKIYLKQTVMSFIEYLLDSKQSLNEYEELIFKAFKDELVKQPLTPSLTSKDNRSALFNRNIADKKSDYMFNKILELVLKKITVQDNLPFLFKLLEMYRNNDLNLSESILTILHSEVSYNDIITFFSIIFNKQKDGIFLISKKDLLRCALNFFNSNNNSKSQNLSSLTEIFFAGLVNEDEDLRRMYFQEFNKMMIKNVNTRFIELLNLDWTLVDESYIPYIFNRMLLYCLNDVGITSFRLFDLGICKAAFFYNSADKQVQFDFHEGVFERYIKEIIDNFQDFIRKYAPSEFKEHLMSFNYYSYDASINLMESIIMELNILTNLDDIAMKIFNLVSSLKFSEKISLIFLKLLDKNKYLDSSENFEKVRKFLRNGPDCWSYLANHHTIKSYFDMKWKDYYYGSIRIYSKLPETSGATILHQLGNIKEAQQEYEKIQTKAIESKISFFEDEFDLILDGWIECAKELQQWDLTQHIGKEKKDNLLIADSIFYLKNFNLQTEREAFIQLIIQHKKEKVLDIDWLFYELFVVLYNKFDVDKAIALIKEINKKIVFGPNVIWYDNFYLVFLQIIFEMHDVSFIFNNTLESTEKINSILYRWEERDLDFENDFINLLRFSAWRKHAYRKIEDFSNELKFNDLSIKDVDICGIVNKNKEYTESIKQLKKEMYFKGNNGLGKYSNYLGFASFRNRFYDNALFSFKSVFDLPSIKVIDAYHKVVNELLCFYEMKEYKIGYDMANTTNISHFLDDQSSNLFRIRGMFSEKLGLYEDAEKLYFKAIHLSNIGVNYYCYVKLLLKKPYIKLGNFNNDSSSPPKFLDEEIIFSILMGLSCSDQEKSYNLMLCFIYYVGTKDINIDMEVYKNLIENCNVNSFVFFISKIIDLLATNNYFLVDPIIKKICKVYLHPLFRPLYIFLEKYSKDSDKTIYNRGQKLLNELSSISKIDDMISTLLRLNNIFDSVASKSEYVFLRNIEDLIADIISFSFSPVELRKKLNLLFSSPVITEQKHNIKPFLYALDSYKDDIILCPYKILDILLLIKQKMYLLLLESEIFSNIEYGILQNELIQFKNIKNYILGSYNEIRNDYKNIVSVEVVMSTLGKCSFKNDKIEDICFIGSDGKMYKYEYYKIRQKKTNMSFLYNLIKKRLSEKHELKIRNVELSLFKDSQLKNDIFVNLVEYTYIDFDFIYDEYRMSNNLPHAFCDYMSEIEIYKHEHTFKTEELDTNINKTGEVDIDIKDKTEEVDINLKDKYKYTANSIILNIDKEEIIDVLNPNINNVELEKFLNNSREYFKIQNNTYKICDFVPKLSSKDKLRTFINILKNNMKEDILTNYFKSNFESPYKYLLFKNNMLSTYSIHFAISYILYTIHLKPDNLMIYIDKGTYFKKKIFNVDFMNENSNFKNYISPNMQCLFGKEGIEGPFLSIFYHSAKDMEEFIEDAFKVFKNDEVVIKKVKERIQNLQNPDNIIKLINEFTDLENMSKIGVEEFAWL</sequence>
<dbReference type="Proteomes" id="UP000034350">
    <property type="component" value="Unassembled WGS sequence"/>
</dbReference>
<name>A0A0F9WSF8_9MICR</name>
<dbReference type="GO" id="GO:0016301">
    <property type="term" value="F:kinase activity"/>
    <property type="evidence" value="ECO:0007669"/>
    <property type="project" value="UniProtKB-KW"/>
</dbReference>
<dbReference type="VEuPathDB" id="MicrosporidiaDB:AAJ76_1200062027"/>
<evidence type="ECO:0000313" key="3">
    <source>
        <dbReference type="Proteomes" id="UP000034350"/>
    </source>
</evidence>
<dbReference type="RefSeq" id="XP_024331545.1">
    <property type="nucleotide sequence ID" value="XM_024473881.1"/>
</dbReference>
<comment type="caution">
    <text evidence="2">The sequence shown here is derived from an EMBL/GenBank/DDBJ whole genome shotgun (WGS) entry which is preliminary data.</text>
</comment>
<dbReference type="Pfam" id="PF02259">
    <property type="entry name" value="FAT"/>
    <property type="match status" value="1"/>
</dbReference>
<evidence type="ECO:0000313" key="2">
    <source>
        <dbReference type="EMBL" id="KKO75803.1"/>
    </source>
</evidence>
<proteinExistence type="predicted"/>
<gene>
    <name evidence="2" type="ORF">AAJ76_1200062027</name>
</gene>
<keyword evidence="2" id="KW-0808">Transferase</keyword>
<protein>
    <submittedName>
        <fullName evidence="2">Atypical pikk trrap protein kinase</fullName>
    </submittedName>
</protein>